<proteinExistence type="predicted"/>
<dbReference type="InterPro" id="IPR000792">
    <property type="entry name" value="Tscrpt_reg_LuxR_C"/>
</dbReference>
<dbReference type="Proteomes" id="UP001205566">
    <property type="component" value="Unassembled WGS sequence"/>
</dbReference>
<keyword evidence="3" id="KW-0238">DNA-binding</keyword>
<dbReference type="SUPFAM" id="SSF52172">
    <property type="entry name" value="CheY-like"/>
    <property type="match status" value="1"/>
</dbReference>
<comment type="caution">
    <text evidence="8">The sequence shown here is derived from an EMBL/GenBank/DDBJ whole genome shotgun (WGS) entry which is preliminary data.</text>
</comment>
<dbReference type="Pfam" id="PF00072">
    <property type="entry name" value="Response_reg"/>
    <property type="match status" value="1"/>
</dbReference>
<keyword evidence="4" id="KW-0804">Transcription</keyword>
<feature type="domain" description="HTH luxR-type" evidence="6">
    <location>
        <begin position="155"/>
        <end position="220"/>
    </location>
</feature>
<keyword evidence="9" id="KW-1185">Reference proteome</keyword>
<feature type="domain" description="Response regulatory" evidence="7">
    <location>
        <begin position="4"/>
        <end position="127"/>
    </location>
</feature>
<dbReference type="EMBL" id="JACASI010000037">
    <property type="protein sequence ID" value="MCQ3830699.1"/>
    <property type="molecule type" value="Genomic_DNA"/>
</dbReference>
<sequence length="231" mass="24780">MMLRVMVVDDQALVRRGFALVLANEPDIEVVAEAGTGIEAIEAACEHQPDIILMDIRMPEMDGLEATARILRTEEETDDGDAPCRVIILTTFDPDEYVFRALQAGASGFVLKDIPPEALVDAVRTVADGGAMLAPGITQRLISQFAKKLGTGRNLAERLDRLTTREREVLAAIADGKSNAEIAEALFIGPATVKTHVSSVLSKLGLRDRAQAVVFAYECGLATAGGRDVGY</sequence>
<dbReference type="InterPro" id="IPR016032">
    <property type="entry name" value="Sig_transdc_resp-reg_C-effctor"/>
</dbReference>
<evidence type="ECO:0000256" key="3">
    <source>
        <dbReference type="ARBA" id="ARBA00023125"/>
    </source>
</evidence>
<keyword evidence="2" id="KW-0805">Transcription regulation</keyword>
<dbReference type="InterPro" id="IPR058245">
    <property type="entry name" value="NreC/VraR/RcsB-like_REC"/>
</dbReference>
<dbReference type="PROSITE" id="PS00622">
    <property type="entry name" value="HTH_LUXR_1"/>
    <property type="match status" value="1"/>
</dbReference>
<evidence type="ECO:0000256" key="1">
    <source>
        <dbReference type="ARBA" id="ARBA00022553"/>
    </source>
</evidence>
<evidence type="ECO:0000256" key="5">
    <source>
        <dbReference type="PROSITE-ProRule" id="PRU00169"/>
    </source>
</evidence>
<evidence type="ECO:0000256" key="2">
    <source>
        <dbReference type="ARBA" id="ARBA00023015"/>
    </source>
</evidence>
<evidence type="ECO:0000259" key="7">
    <source>
        <dbReference type="PROSITE" id="PS50110"/>
    </source>
</evidence>
<keyword evidence="1 5" id="KW-0597">Phosphoprotein</keyword>
<feature type="modified residue" description="4-aspartylphosphate" evidence="5">
    <location>
        <position position="55"/>
    </location>
</feature>
<evidence type="ECO:0000313" key="8">
    <source>
        <dbReference type="EMBL" id="MCQ3830699.1"/>
    </source>
</evidence>
<dbReference type="CDD" id="cd17535">
    <property type="entry name" value="REC_NarL-like"/>
    <property type="match status" value="1"/>
</dbReference>
<accession>A0ABT1P6R2</accession>
<dbReference type="InterPro" id="IPR011006">
    <property type="entry name" value="CheY-like_superfamily"/>
</dbReference>
<dbReference type="SUPFAM" id="SSF46894">
    <property type="entry name" value="C-terminal effector domain of the bipartite response regulators"/>
    <property type="match status" value="1"/>
</dbReference>
<dbReference type="Pfam" id="PF00196">
    <property type="entry name" value="GerE"/>
    <property type="match status" value="1"/>
</dbReference>
<dbReference type="InterPro" id="IPR001789">
    <property type="entry name" value="Sig_transdc_resp-reg_receiver"/>
</dbReference>
<dbReference type="PANTHER" id="PTHR43214:SF24">
    <property type="entry name" value="TRANSCRIPTIONAL REGULATORY PROTEIN NARL-RELATED"/>
    <property type="match status" value="1"/>
</dbReference>
<name>A0ABT1P6R2_9GAMM</name>
<dbReference type="CDD" id="cd06170">
    <property type="entry name" value="LuxR_C_like"/>
    <property type="match status" value="1"/>
</dbReference>
<dbReference type="PROSITE" id="PS50043">
    <property type="entry name" value="HTH_LUXR_2"/>
    <property type="match status" value="1"/>
</dbReference>
<dbReference type="SMART" id="SM00421">
    <property type="entry name" value="HTH_LUXR"/>
    <property type="match status" value="1"/>
</dbReference>
<evidence type="ECO:0000313" key="9">
    <source>
        <dbReference type="Proteomes" id="UP001205566"/>
    </source>
</evidence>
<dbReference type="PANTHER" id="PTHR43214">
    <property type="entry name" value="TWO-COMPONENT RESPONSE REGULATOR"/>
    <property type="match status" value="1"/>
</dbReference>
<dbReference type="PROSITE" id="PS50110">
    <property type="entry name" value="RESPONSE_REGULATORY"/>
    <property type="match status" value="1"/>
</dbReference>
<dbReference type="Gene3D" id="3.40.50.2300">
    <property type="match status" value="1"/>
</dbReference>
<dbReference type="InterPro" id="IPR039420">
    <property type="entry name" value="WalR-like"/>
</dbReference>
<organism evidence="8 9">
    <name type="scientific">Microbulbifer elongatus</name>
    <dbReference type="NCBI Taxonomy" id="86173"/>
    <lineage>
        <taxon>Bacteria</taxon>
        <taxon>Pseudomonadati</taxon>
        <taxon>Pseudomonadota</taxon>
        <taxon>Gammaproteobacteria</taxon>
        <taxon>Cellvibrionales</taxon>
        <taxon>Microbulbiferaceae</taxon>
        <taxon>Microbulbifer</taxon>
    </lineage>
</organism>
<dbReference type="PRINTS" id="PR00038">
    <property type="entry name" value="HTHLUXR"/>
</dbReference>
<gene>
    <name evidence="8" type="ORF">HXX02_14765</name>
</gene>
<evidence type="ECO:0000256" key="4">
    <source>
        <dbReference type="ARBA" id="ARBA00023163"/>
    </source>
</evidence>
<dbReference type="SMART" id="SM00448">
    <property type="entry name" value="REC"/>
    <property type="match status" value="1"/>
</dbReference>
<protein>
    <submittedName>
        <fullName evidence="8">Response regulator transcription factor</fullName>
    </submittedName>
</protein>
<reference evidence="8" key="1">
    <citation type="thesis" date="2020" institute="Technische Universitat Dresden" country="Dresden, Germany">
        <title>The Agarolytic System of Microbulbifer elongatus PORT2, Isolated from Batu Karas, Pangandaran West Java Indonesia.</title>
        <authorList>
            <person name="Anggraeni S.R."/>
        </authorList>
    </citation>
    <scope>NUCLEOTIDE SEQUENCE</scope>
    <source>
        <strain evidence="8">PORT2</strain>
    </source>
</reference>
<evidence type="ECO:0000259" key="6">
    <source>
        <dbReference type="PROSITE" id="PS50043"/>
    </source>
</evidence>